<reference evidence="2" key="1">
    <citation type="journal article" date="2019" name="Int. J. Syst. Evol. Microbiol.">
        <title>The Global Catalogue of Microorganisms (GCM) 10K type strain sequencing project: providing services to taxonomists for standard genome sequencing and annotation.</title>
        <authorList>
            <consortium name="The Broad Institute Genomics Platform"/>
            <consortium name="The Broad Institute Genome Sequencing Center for Infectious Disease"/>
            <person name="Wu L."/>
            <person name="Ma J."/>
        </authorList>
    </citation>
    <scope>NUCLEOTIDE SEQUENCE [LARGE SCALE GENOMIC DNA]</scope>
    <source>
        <strain evidence="2">IBRC-M 10908</strain>
    </source>
</reference>
<evidence type="ECO:0000313" key="2">
    <source>
        <dbReference type="Proteomes" id="UP001595823"/>
    </source>
</evidence>
<accession>A0ABV8TUP4</accession>
<dbReference type="EMBL" id="JBHSDK010000003">
    <property type="protein sequence ID" value="MFC4334172.1"/>
    <property type="molecule type" value="Genomic_DNA"/>
</dbReference>
<evidence type="ECO:0000313" key="1">
    <source>
        <dbReference type="EMBL" id="MFC4334172.1"/>
    </source>
</evidence>
<proteinExistence type="predicted"/>
<protein>
    <submittedName>
        <fullName evidence="1">Contact-dependent growth inhibition system immunity protein</fullName>
    </submittedName>
</protein>
<gene>
    <name evidence="1" type="ORF">ACFPET_03070</name>
</gene>
<comment type="caution">
    <text evidence="1">The sequence shown here is derived from an EMBL/GenBank/DDBJ whole genome shotgun (WGS) entry which is preliminary data.</text>
</comment>
<dbReference type="RefSeq" id="WP_380617910.1">
    <property type="nucleotide sequence ID" value="NZ_JBHSDK010000003.1"/>
</dbReference>
<dbReference type="CDD" id="cd20691">
    <property type="entry name" value="CdiI_EC536-like"/>
    <property type="match status" value="1"/>
</dbReference>
<sequence>MPTYSNKSIMELESDRWEEPGPDASYLIRTCHRLRQAPLRDLEAEDLRMLIGQGIGLPWIIPIALDMLEVNPLKEGHYFPGDLLVACLGRHPRNFWVSRPDLRDRLARIANNIDRLQLTEAPPSLSEVIPQWIEATAH</sequence>
<dbReference type="InterPro" id="IPR040547">
    <property type="entry name" value="CdiI"/>
</dbReference>
<dbReference type="Proteomes" id="UP001595823">
    <property type="component" value="Unassembled WGS sequence"/>
</dbReference>
<keyword evidence="2" id="KW-1185">Reference proteome</keyword>
<dbReference type="Pfam" id="PF18616">
    <property type="entry name" value="CdiI_3"/>
    <property type="match status" value="1"/>
</dbReference>
<organism evidence="1 2">
    <name type="scientific">Salininema proteolyticum</name>
    <dbReference type="NCBI Taxonomy" id="1607685"/>
    <lineage>
        <taxon>Bacteria</taxon>
        <taxon>Bacillati</taxon>
        <taxon>Actinomycetota</taxon>
        <taxon>Actinomycetes</taxon>
        <taxon>Glycomycetales</taxon>
        <taxon>Glycomycetaceae</taxon>
        <taxon>Salininema</taxon>
    </lineage>
</organism>
<name>A0ABV8TUP4_9ACTN</name>